<keyword evidence="1" id="KW-0812">Transmembrane</keyword>
<protein>
    <submittedName>
        <fullName evidence="2">Uncharacterized protein</fullName>
    </submittedName>
</protein>
<feature type="transmembrane region" description="Helical" evidence="1">
    <location>
        <begin position="28"/>
        <end position="47"/>
    </location>
</feature>
<keyword evidence="3" id="KW-1185">Reference proteome</keyword>
<name>A0A963YMR3_9PROT</name>
<evidence type="ECO:0000256" key="1">
    <source>
        <dbReference type="SAM" id="Phobius"/>
    </source>
</evidence>
<organism evidence="2 3">
    <name type="scientific">Acidisoma silvae</name>
    <dbReference type="NCBI Taxonomy" id="2802396"/>
    <lineage>
        <taxon>Bacteria</taxon>
        <taxon>Pseudomonadati</taxon>
        <taxon>Pseudomonadota</taxon>
        <taxon>Alphaproteobacteria</taxon>
        <taxon>Acetobacterales</taxon>
        <taxon>Acidocellaceae</taxon>
        <taxon>Acidisoma</taxon>
    </lineage>
</organism>
<proteinExistence type="predicted"/>
<dbReference type="AlphaFoldDB" id="A0A963YMR3"/>
<evidence type="ECO:0000313" key="2">
    <source>
        <dbReference type="EMBL" id="MCB8873671.1"/>
    </source>
</evidence>
<dbReference type="EMBL" id="JAESVB010000001">
    <property type="protein sequence ID" value="MCB8873671.1"/>
    <property type="molecule type" value="Genomic_DNA"/>
</dbReference>
<dbReference type="Proteomes" id="UP000708298">
    <property type="component" value="Unassembled WGS sequence"/>
</dbReference>
<accession>A0A963YMR3</accession>
<sequence>MSGDPDFHAPGQFGNSAPRENSLARKSLLGALMFVIAGGVVTAILTGETPPPAGMAAYFINGQTISVGHHTLDLGKPIFIRGAAAICPSEQSLENYSAGSPGDCTMVTNGESAALVGIQADGMREPSIQMQMQTSDGTVKGWVRYNNLHN</sequence>
<comment type="caution">
    <text evidence="2">The sequence shown here is derived from an EMBL/GenBank/DDBJ whole genome shotgun (WGS) entry which is preliminary data.</text>
</comment>
<reference evidence="2" key="2">
    <citation type="submission" date="2021-01" db="EMBL/GenBank/DDBJ databases">
        <authorList>
            <person name="Mieszkin S."/>
            <person name="Pouder E."/>
            <person name="Alain K."/>
        </authorList>
    </citation>
    <scope>NUCLEOTIDE SEQUENCE</scope>
    <source>
        <strain evidence="2">HW T2.11</strain>
    </source>
</reference>
<keyword evidence="1" id="KW-0472">Membrane</keyword>
<dbReference type="RefSeq" id="WP_227319357.1">
    <property type="nucleotide sequence ID" value="NZ_JAESVB010000001.1"/>
</dbReference>
<reference evidence="2" key="1">
    <citation type="journal article" date="2021" name="Microorganisms">
        <title>Acidisoma silvae sp. nov. and Acidisomacellulosilytica sp. nov., Two Acidophilic Bacteria Isolated from Decaying Wood, Hydrolyzing Cellulose and Producing Poly-3-hydroxybutyrate.</title>
        <authorList>
            <person name="Mieszkin S."/>
            <person name="Pouder E."/>
            <person name="Uroz S."/>
            <person name="Simon-Colin C."/>
            <person name="Alain K."/>
        </authorList>
    </citation>
    <scope>NUCLEOTIDE SEQUENCE</scope>
    <source>
        <strain evidence="2">HW T2.11</strain>
    </source>
</reference>
<keyword evidence="1" id="KW-1133">Transmembrane helix</keyword>
<gene>
    <name evidence="2" type="ORF">ASILVAE211_00645</name>
</gene>
<evidence type="ECO:0000313" key="3">
    <source>
        <dbReference type="Proteomes" id="UP000708298"/>
    </source>
</evidence>